<dbReference type="OrthoDB" id="190266at2"/>
<dbReference type="SUPFAM" id="SSF55729">
    <property type="entry name" value="Acyl-CoA N-acyltransferases (Nat)"/>
    <property type="match status" value="1"/>
</dbReference>
<dbReference type="SMART" id="SM00881">
    <property type="entry name" value="CoA_binding"/>
    <property type="match status" value="1"/>
</dbReference>
<sequence length="835" mass="90125">MSDVGETTEAVRIQRAATWEADVVLTDGAVAHVRPISTDDREAIAEFHRRQSERSRYLRFFATIPEISSRDLDRFTQVDQDQRVALVAEIGGELLAIARFDRVTPTSAEVAFNVADAHQGRGLGSVMLEHLAAIGDELGIQRFVADVLPENRQMMNVFSDAGYEVAHQFEDGVIAVSFDIEPNEAARQVRESREQRAEARSMSRVLRPESVVMIGVSRRAETIGNKVLAEIVAGGYTGRLEVVHPEVEEIHGVRTTHHLDDLEGPFDLAVIALPAEKVNDVVADCARLGVHSVLVVSAGFAESGPEGARRQRELVRLVHWHGMRLVGPNSYGLSNSAEGVSLNATLGAPSVRGSFGLFAQSGALGVSVTQTARQRGVGLSTFISAGNRADVSGNDVMQYWMDDTDTTAVGLYLETLGNARKFFRIASRLSAKKPIIAIKSGTSGYGVPPGHLIRQSEARPEALDAMLRQSGIIRVANIHQMFNVAQLVLHQPLPEGRGVAILGNSTSLAALTADACVGRGLEVVREPVTLAHDASMEETAASLHEAFEDPAVHSVLAVFIPPLVGGSEELARTVATVALTHEKPCLTTMTGMDGLSETLKASKETDEGTVSELVPAYMVPEDAVRALNAVERYAAWRRADRGQHELPEGVAWKDLDAAREMTEEILLRTPRGRELTREEVERLLGCVGVSLHDGGTGEIPARWPEDVVPMVVASREDPLFGPVVSLALHGPTADLLGTPSHRVPPLTDVDVRDLVDSLRGAELLEHRGADRAALEELVTRLSLLADEVPEVAALSLSPVTVTADGARVHRAAGTVRRADVRHDARRRVISGVHIA</sequence>
<dbReference type="InterPro" id="IPR000182">
    <property type="entry name" value="GNAT_dom"/>
</dbReference>
<evidence type="ECO:0000259" key="1">
    <source>
        <dbReference type="PROSITE" id="PS51186"/>
    </source>
</evidence>
<dbReference type="EMBL" id="FYEZ01000001">
    <property type="protein sequence ID" value="SNC60589.1"/>
    <property type="molecule type" value="Genomic_DNA"/>
</dbReference>
<feature type="domain" description="N-acetyltransferase" evidence="1">
    <location>
        <begin position="31"/>
        <end position="181"/>
    </location>
</feature>
<dbReference type="Gene3D" id="3.40.50.720">
    <property type="entry name" value="NAD(P)-binding Rossmann-like Domain"/>
    <property type="match status" value="1"/>
</dbReference>
<proteinExistence type="predicted"/>
<dbReference type="InterPro" id="IPR003781">
    <property type="entry name" value="CoA-bd"/>
</dbReference>
<dbReference type="PANTHER" id="PTHR42793">
    <property type="entry name" value="COA BINDING DOMAIN CONTAINING PROTEIN"/>
    <property type="match status" value="1"/>
</dbReference>
<evidence type="ECO:0000313" key="2">
    <source>
        <dbReference type="EMBL" id="SNC60589.1"/>
    </source>
</evidence>
<dbReference type="InterPro" id="IPR032875">
    <property type="entry name" value="Succ_CoA_lig_flav_dom"/>
</dbReference>
<dbReference type="Proteomes" id="UP000198122">
    <property type="component" value="Unassembled WGS sequence"/>
</dbReference>
<dbReference type="Gene3D" id="3.30.470.20">
    <property type="entry name" value="ATP-grasp fold, B domain"/>
    <property type="match status" value="1"/>
</dbReference>
<dbReference type="Gene3D" id="3.40.50.261">
    <property type="entry name" value="Succinyl-CoA synthetase domains"/>
    <property type="match status" value="2"/>
</dbReference>
<dbReference type="InterPro" id="IPR016181">
    <property type="entry name" value="Acyl_CoA_acyltransferase"/>
</dbReference>
<reference evidence="2 3" key="1">
    <citation type="submission" date="2017-06" db="EMBL/GenBank/DDBJ databases">
        <authorList>
            <person name="Kim H.J."/>
            <person name="Triplett B.A."/>
        </authorList>
    </citation>
    <scope>NUCLEOTIDE SEQUENCE [LARGE SCALE GENOMIC DNA]</scope>
    <source>
        <strain evidence="2 3">DSM 22179</strain>
    </source>
</reference>
<dbReference type="InterPro" id="IPR036291">
    <property type="entry name" value="NAD(P)-bd_dom_sf"/>
</dbReference>
<accession>A0A212T3J8</accession>
<name>A0A212T3J8_9MICO</name>
<dbReference type="AlphaFoldDB" id="A0A212T3J8"/>
<dbReference type="RefSeq" id="WP_088817334.1">
    <property type="nucleotide sequence ID" value="NZ_FYEZ01000001.1"/>
</dbReference>
<dbReference type="InterPro" id="IPR016102">
    <property type="entry name" value="Succinyl-CoA_synth-like"/>
</dbReference>
<dbReference type="GO" id="GO:0016747">
    <property type="term" value="F:acyltransferase activity, transferring groups other than amino-acyl groups"/>
    <property type="evidence" value="ECO:0007669"/>
    <property type="project" value="InterPro"/>
</dbReference>
<dbReference type="Pfam" id="PF13607">
    <property type="entry name" value="Succ_CoA_lig"/>
    <property type="match status" value="1"/>
</dbReference>
<dbReference type="SUPFAM" id="SSF52210">
    <property type="entry name" value="Succinyl-CoA synthetase domains"/>
    <property type="match status" value="2"/>
</dbReference>
<dbReference type="Gene3D" id="3.40.630.30">
    <property type="match status" value="1"/>
</dbReference>
<dbReference type="Pfam" id="PF13380">
    <property type="entry name" value="CoA_binding_2"/>
    <property type="match status" value="1"/>
</dbReference>
<dbReference type="CDD" id="cd04301">
    <property type="entry name" value="NAT_SF"/>
    <property type="match status" value="1"/>
</dbReference>
<dbReference type="Pfam" id="PF13549">
    <property type="entry name" value="ATP-grasp_5"/>
    <property type="match status" value="1"/>
</dbReference>
<gene>
    <name evidence="2" type="ORF">SAMN05445756_0310</name>
</gene>
<dbReference type="SUPFAM" id="SSF51735">
    <property type="entry name" value="NAD(P)-binding Rossmann-fold domains"/>
    <property type="match status" value="1"/>
</dbReference>
<protein>
    <submittedName>
        <fullName evidence="2">Acyl-CoA synthetase (NDP forming)</fullName>
    </submittedName>
</protein>
<organism evidence="2 3">
    <name type="scientific">Kytococcus aerolatus</name>
    <dbReference type="NCBI Taxonomy" id="592308"/>
    <lineage>
        <taxon>Bacteria</taxon>
        <taxon>Bacillati</taxon>
        <taxon>Actinomycetota</taxon>
        <taxon>Actinomycetes</taxon>
        <taxon>Micrococcales</taxon>
        <taxon>Kytococcaceae</taxon>
        <taxon>Kytococcus</taxon>
    </lineage>
</organism>
<dbReference type="Pfam" id="PF00583">
    <property type="entry name" value="Acetyltransf_1"/>
    <property type="match status" value="1"/>
</dbReference>
<dbReference type="PANTHER" id="PTHR42793:SF1">
    <property type="entry name" value="PEPTIDYL-LYSINE N-ACETYLTRANSFERASE PATZ"/>
    <property type="match status" value="1"/>
</dbReference>
<dbReference type="PROSITE" id="PS51186">
    <property type="entry name" value="GNAT"/>
    <property type="match status" value="1"/>
</dbReference>
<evidence type="ECO:0000313" key="3">
    <source>
        <dbReference type="Proteomes" id="UP000198122"/>
    </source>
</evidence>
<keyword evidence="3" id="KW-1185">Reference proteome</keyword>